<evidence type="ECO:0000256" key="2">
    <source>
        <dbReference type="ARBA" id="ARBA00022630"/>
    </source>
</evidence>
<dbReference type="GO" id="GO:0010181">
    <property type="term" value="F:FMN binding"/>
    <property type="evidence" value="ECO:0007669"/>
    <property type="project" value="InterPro"/>
</dbReference>
<comment type="similarity">
    <text evidence="4">Belongs to the flavoredoxin family.</text>
</comment>
<dbReference type="RefSeq" id="WP_013410175.1">
    <property type="nucleotide sequence ID" value="NC_014655.1"/>
</dbReference>
<comment type="cofactor">
    <cofactor evidence="1">
        <name>FMN</name>
        <dbReference type="ChEBI" id="CHEBI:58210"/>
    </cofactor>
</comment>
<dbReference type="InterPro" id="IPR002563">
    <property type="entry name" value="Flavin_Rdtase-like_dom"/>
</dbReference>
<keyword evidence="2" id="KW-0285">Flavoprotein</keyword>
<evidence type="ECO:0000313" key="6">
    <source>
        <dbReference type="EMBL" id="ADQ19152.1"/>
    </source>
</evidence>
<evidence type="ECO:0000313" key="7">
    <source>
        <dbReference type="Proteomes" id="UP000007435"/>
    </source>
</evidence>
<dbReference type="Gene3D" id="2.30.110.10">
    <property type="entry name" value="Electron Transport, Fmn-binding Protein, Chain A"/>
    <property type="match status" value="1"/>
</dbReference>
<name>E4RZ34_LEAB4</name>
<dbReference type="HOGENOM" id="CLU_059021_3_1_10"/>
<dbReference type="InterPro" id="IPR012349">
    <property type="entry name" value="Split_barrel_FMN-bd"/>
</dbReference>
<evidence type="ECO:0000259" key="5">
    <source>
        <dbReference type="SMART" id="SM00903"/>
    </source>
</evidence>
<accession>E4RZ34</accession>
<dbReference type="Pfam" id="PF01613">
    <property type="entry name" value="Flavin_Reduct"/>
    <property type="match status" value="1"/>
</dbReference>
<protein>
    <submittedName>
        <fullName evidence="6">Flavin reductase domain protein FMN-binding protein</fullName>
    </submittedName>
</protein>
<gene>
    <name evidence="6" type="ordered locus">Lbys_3504</name>
</gene>
<dbReference type="Proteomes" id="UP000007435">
    <property type="component" value="Chromosome"/>
</dbReference>
<dbReference type="EMBL" id="CP002305">
    <property type="protein sequence ID" value="ADQ19152.1"/>
    <property type="molecule type" value="Genomic_DNA"/>
</dbReference>
<dbReference type="KEGG" id="lby:Lbys_3504"/>
<evidence type="ECO:0000256" key="3">
    <source>
        <dbReference type="ARBA" id="ARBA00022643"/>
    </source>
</evidence>
<feature type="domain" description="Flavin reductase like" evidence="5">
    <location>
        <begin position="20"/>
        <end position="174"/>
    </location>
</feature>
<keyword evidence="3" id="KW-0288">FMN</keyword>
<dbReference type="SMART" id="SM00903">
    <property type="entry name" value="Flavin_Reduct"/>
    <property type="match status" value="1"/>
</dbReference>
<dbReference type="AlphaFoldDB" id="E4RZ34"/>
<organism evidence="6 7">
    <name type="scientific">Leadbetterella byssophila (strain DSM 17132 / JCM 16389 / KACC 11308 / NBRC 106382 / 4M15)</name>
    <dbReference type="NCBI Taxonomy" id="649349"/>
    <lineage>
        <taxon>Bacteria</taxon>
        <taxon>Pseudomonadati</taxon>
        <taxon>Bacteroidota</taxon>
        <taxon>Cytophagia</taxon>
        <taxon>Cytophagales</taxon>
        <taxon>Leadbetterellaceae</taxon>
        <taxon>Leadbetterella</taxon>
    </lineage>
</organism>
<dbReference type="PANTHER" id="PTHR33798:SF5">
    <property type="entry name" value="FLAVIN REDUCTASE LIKE DOMAIN-CONTAINING PROTEIN"/>
    <property type="match status" value="1"/>
</dbReference>
<evidence type="ECO:0000256" key="4">
    <source>
        <dbReference type="ARBA" id="ARBA00038054"/>
    </source>
</evidence>
<dbReference type="PANTHER" id="PTHR33798">
    <property type="entry name" value="FLAVOPROTEIN OXYGENASE"/>
    <property type="match status" value="1"/>
</dbReference>
<dbReference type="GO" id="GO:0016646">
    <property type="term" value="F:oxidoreductase activity, acting on the CH-NH group of donors, NAD or NADP as acceptor"/>
    <property type="evidence" value="ECO:0007669"/>
    <property type="project" value="UniProtKB-ARBA"/>
</dbReference>
<reference evidence="6 7" key="2">
    <citation type="journal article" date="2011" name="Stand. Genomic Sci.">
        <title>Complete genome sequence of Leadbetterella byssophila type strain (4M15).</title>
        <authorList>
            <person name="Abt B."/>
            <person name="Teshima H."/>
            <person name="Lucas S."/>
            <person name="Lapidus A."/>
            <person name="Del Rio T.G."/>
            <person name="Nolan M."/>
            <person name="Tice H."/>
            <person name="Cheng J.F."/>
            <person name="Pitluck S."/>
            <person name="Liolios K."/>
            <person name="Pagani I."/>
            <person name="Ivanova N."/>
            <person name="Mavromatis K."/>
            <person name="Pati A."/>
            <person name="Tapia R."/>
            <person name="Han C."/>
            <person name="Goodwin L."/>
            <person name="Chen A."/>
            <person name="Palaniappan K."/>
            <person name="Land M."/>
            <person name="Hauser L."/>
            <person name="Chang Y.J."/>
            <person name="Jeffries C.D."/>
            <person name="Rohde M."/>
            <person name="Goker M."/>
            <person name="Tindall B.J."/>
            <person name="Detter J.C."/>
            <person name="Woyke T."/>
            <person name="Bristow J."/>
            <person name="Eisen J.A."/>
            <person name="Markowitz V."/>
            <person name="Hugenholtz P."/>
            <person name="Klenk H.P."/>
            <person name="Kyrpides N.C."/>
        </authorList>
    </citation>
    <scope>NUCLEOTIDE SEQUENCE [LARGE SCALE GENOMIC DNA]</scope>
    <source>
        <strain evidence="7">DSM 17132 / JCM 16389 / KACC 11308 / NBRC 106382 / 4M15</strain>
    </source>
</reference>
<keyword evidence="7" id="KW-1185">Reference proteome</keyword>
<evidence type="ECO:0000256" key="1">
    <source>
        <dbReference type="ARBA" id="ARBA00001917"/>
    </source>
</evidence>
<proteinExistence type="inferred from homology"/>
<reference key="1">
    <citation type="submission" date="2010-11" db="EMBL/GenBank/DDBJ databases">
        <title>The complete genome of Leadbetterella byssophila DSM 17132.</title>
        <authorList>
            <consortium name="US DOE Joint Genome Institute (JGI-PGF)"/>
            <person name="Lucas S."/>
            <person name="Copeland A."/>
            <person name="Lapidus A."/>
            <person name="Glavina del Rio T."/>
            <person name="Dalin E."/>
            <person name="Tice H."/>
            <person name="Bruce D."/>
            <person name="Goodwin L."/>
            <person name="Pitluck S."/>
            <person name="Kyrpides N."/>
            <person name="Mavromatis K."/>
            <person name="Ivanova N."/>
            <person name="Teshima H."/>
            <person name="Brettin T."/>
            <person name="Detter J.C."/>
            <person name="Han C."/>
            <person name="Tapia R."/>
            <person name="Land M."/>
            <person name="Hauser L."/>
            <person name="Markowitz V."/>
            <person name="Cheng J.-F."/>
            <person name="Hugenholtz P."/>
            <person name="Woyke T."/>
            <person name="Wu D."/>
            <person name="Tindall B."/>
            <person name="Pomrenke H.G."/>
            <person name="Brambilla E."/>
            <person name="Klenk H.-P."/>
            <person name="Eisen J.A."/>
        </authorList>
    </citation>
    <scope>NUCLEOTIDE SEQUENCE [LARGE SCALE GENOMIC DNA]</scope>
    <source>
        <strain>DSM 17132</strain>
    </source>
</reference>
<sequence>MKTVTPDQVSVADFHSYLLSAVAPRPIALASTVDKEGKVNLSPFSFFNVFGSNPPTLIFSPNRRVRDGSGKDTLDNVLEVKEVVIHVVDYSMVEQVSLASCEYPKGTNEFIKAGFTAVPSLKVIPPRVKEAKVAFECRVRDIIQMSDQGGSPNLVICEVIALHVAEELLGEDGKIIPQKTDWVARMGGDWYCRASGDAIFQVPKPNIKLGVGVDAIPEKVRESGVLDGNMLGRLGNVHEVPSTREIDNFRMLYPSGYTLEEIRSLVEKGELHLAWTAILAME</sequence>
<dbReference type="STRING" id="649349.Lbys_3504"/>
<dbReference type="OrthoDB" id="9794638at2"/>
<dbReference type="eggNOG" id="COG1853">
    <property type="taxonomic scope" value="Bacteria"/>
</dbReference>
<dbReference type="SUPFAM" id="SSF50475">
    <property type="entry name" value="FMN-binding split barrel"/>
    <property type="match status" value="1"/>
</dbReference>